<dbReference type="InterPro" id="IPR029017">
    <property type="entry name" value="Enolase-like_N"/>
</dbReference>
<evidence type="ECO:0000313" key="5">
    <source>
        <dbReference type="EMBL" id="HGS06120.1"/>
    </source>
</evidence>
<gene>
    <name evidence="5" type="ORF">ENT08_10400</name>
</gene>
<dbReference type="Pfam" id="PF13378">
    <property type="entry name" value="MR_MLE_C"/>
    <property type="match status" value="1"/>
</dbReference>
<sequence>MRIRSLDIWVLNLTFRYPFRHKLATHAASQNLVVGVRTAAGLRGFGEGVPRSFVTGETLERSVTWLKETLGPAVLAHDFPTPEAFRPIFLTWWDTLGGEAAPGAFCALETALLDAAGRTFSRSLGEFLGPPHHAPLRYSAVLPLSAGPQLAQFFTQVKALGVGQVKLKVGEDNDLETLAQARRELGEEVDLRVDANGAWRADEAIRRIREMEPFRVSLVEQPVPKEDVEGLARVQEAVAVPVMADEAVCTLAEARRLIELRACRLFNLRLSKMGGLTQTRRIYELAREAGISCQLGCQVGETSILAAAGRHFACTTPGLAYLEGSYAPFLLREDPVATPLGFGPGGAAPPLTGPGLGLEVREDLLHQLATIHITIP</sequence>
<dbReference type="SFLD" id="SFLDS00001">
    <property type="entry name" value="Enolase"/>
    <property type="match status" value="1"/>
</dbReference>
<dbReference type="SFLD" id="SFLDG00180">
    <property type="entry name" value="muconate_cycloisomerase"/>
    <property type="match status" value="1"/>
</dbReference>
<dbReference type="EMBL" id="DSXI01000615">
    <property type="protein sequence ID" value="HGS06120.1"/>
    <property type="molecule type" value="Genomic_DNA"/>
</dbReference>
<accession>A0A7V4LDI8</accession>
<dbReference type="GO" id="GO:0016854">
    <property type="term" value="F:racemase and epimerase activity"/>
    <property type="evidence" value="ECO:0007669"/>
    <property type="project" value="UniProtKB-ARBA"/>
</dbReference>
<dbReference type="Pfam" id="PF02746">
    <property type="entry name" value="MR_MLE_N"/>
    <property type="match status" value="1"/>
</dbReference>
<reference evidence="5" key="1">
    <citation type="journal article" date="2020" name="mSystems">
        <title>Genome- and Community-Level Interaction Insights into Carbon Utilization and Element Cycling Functions of Hydrothermarchaeota in Hydrothermal Sediment.</title>
        <authorList>
            <person name="Zhou Z."/>
            <person name="Liu Y."/>
            <person name="Xu W."/>
            <person name="Pan J."/>
            <person name="Luo Z.H."/>
            <person name="Li M."/>
        </authorList>
    </citation>
    <scope>NUCLEOTIDE SEQUENCE [LARGE SCALE GENOMIC DNA]</scope>
    <source>
        <strain evidence="5">SpSt-548</strain>
    </source>
</reference>
<dbReference type="PROSITE" id="PS00909">
    <property type="entry name" value="MR_MLE_2"/>
    <property type="match status" value="1"/>
</dbReference>
<dbReference type="AlphaFoldDB" id="A0A7V4LDI8"/>
<evidence type="ECO:0000256" key="2">
    <source>
        <dbReference type="ARBA" id="ARBA00022723"/>
    </source>
</evidence>
<keyword evidence="2" id="KW-0479">Metal-binding</keyword>
<evidence type="ECO:0000256" key="1">
    <source>
        <dbReference type="ARBA" id="ARBA00008031"/>
    </source>
</evidence>
<name>A0A7V4LDI8_9BACT</name>
<organism evidence="5">
    <name type="scientific">Desulfobacca acetoxidans</name>
    <dbReference type="NCBI Taxonomy" id="60893"/>
    <lineage>
        <taxon>Bacteria</taxon>
        <taxon>Pseudomonadati</taxon>
        <taxon>Thermodesulfobacteriota</taxon>
        <taxon>Desulfobaccia</taxon>
        <taxon>Desulfobaccales</taxon>
        <taxon>Desulfobaccaceae</taxon>
        <taxon>Desulfobacca</taxon>
    </lineage>
</organism>
<dbReference type="SUPFAM" id="SSF54826">
    <property type="entry name" value="Enolase N-terminal domain-like"/>
    <property type="match status" value="1"/>
</dbReference>
<evidence type="ECO:0000256" key="3">
    <source>
        <dbReference type="ARBA" id="ARBA00023235"/>
    </source>
</evidence>
<dbReference type="GO" id="GO:0046872">
    <property type="term" value="F:metal ion binding"/>
    <property type="evidence" value="ECO:0007669"/>
    <property type="project" value="UniProtKB-KW"/>
</dbReference>
<feature type="domain" description="Mandelate racemase/muconate lactonizing enzyme C-terminal" evidence="4">
    <location>
        <begin position="147"/>
        <end position="241"/>
    </location>
</feature>
<dbReference type="GO" id="GO:0006518">
    <property type="term" value="P:peptide metabolic process"/>
    <property type="evidence" value="ECO:0007669"/>
    <property type="project" value="UniProtKB-ARBA"/>
</dbReference>
<dbReference type="InterPro" id="IPR029065">
    <property type="entry name" value="Enolase_C-like"/>
</dbReference>
<dbReference type="SUPFAM" id="SSF51604">
    <property type="entry name" value="Enolase C-terminal domain-like"/>
    <property type="match status" value="1"/>
</dbReference>
<dbReference type="Gene3D" id="3.30.390.10">
    <property type="entry name" value="Enolase-like, N-terminal domain"/>
    <property type="match status" value="1"/>
</dbReference>
<dbReference type="InterPro" id="IPR013342">
    <property type="entry name" value="Mandelate_racemase_C"/>
</dbReference>
<dbReference type="InterPro" id="IPR013341">
    <property type="entry name" value="Mandelate_racemase_N_dom"/>
</dbReference>
<dbReference type="InterPro" id="IPR036849">
    <property type="entry name" value="Enolase-like_C_sf"/>
</dbReference>
<comment type="caution">
    <text evidence="5">The sequence shown here is derived from an EMBL/GenBank/DDBJ whole genome shotgun (WGS) entry which is preliminary data.</text>
</comment>
<keyword evidence="3" id="KW-0413">Isomerase</keyword>
<protein>
    <submittedName>
        <fullName evidence="5">Enolase</fullName>
    </submittedName>
</protein>
<dbReference type="PANTHER" id="PTHR48073:SF2">
    <property type="entry name" value="O-SUCCINYLBENZOATE SYNTHASE"/>
    <property type="match status" value="1"/>
</dbReference>
<dbReference type="InterPro" id="IPR018110">
    <property type="entry name" value="Mandel_Rmase/mucon_lact_enz_CS"/>
</dbReference>
<comment type="similarity">
    <text evidence="1">Belongs to the mandelate racemase/muconate lactonizing enzyme family.</text>
</comment>
<dbReference type="PANTHER" id="PTHR48073">
    <property type="entry name" value="O-SUCCINYLBENZOATE SYNTHASE-RELATED"/>
    <property type="match status" value="1"/>
</dbReference>
<dbReference type="GO" id="GO:0009063">
    <property type="term" value="P:amino acid catabolic process"/>
    <property type="evidence" value="ECO:0007669"/>
    <property type="project" value="InterPro"/>
</dbReference>
<proteinExistence type="inferred from homology"/>
<evidence type="ECO:0000259" key="4">
    <source>
        <dbReference type="SMART" id="SM00922"/>
    </source>
</evidence>
<dbReference type="SMART" id="SM00922">
    <property type="entry name" value="MR_MLE"/>
    <property type="match status" value="1"/>
</dbReference>
<dbReference type="Gene3D" id="3.20.20.120">
    <property type="entry name" value="Enolase-like C-terminal domain"/>
    <property type="match status" value="1"/>
</dbReference>